<feature type="transmembrane region" description="Helical" evidence="1">
    <location>
        <begin position="109"/>
        <end position="142"/>
    </location>
</feature>
<protein>
    <submittedName>
        <fullName evidence="3">Tripartite tricarboxylate transporter TctB family protein</fullName>
    </submittedName>
</protein>
<feature type="transmembrane region" description="Helical" evidence="1">
    <location>
        <begin position="148"/>
        <end position="170"/>
    </location>
</feature>
<name>A0ABR8YEN6_9MICC</name>
<dbReference type="Pfam" id="PF07331">
    <property type="entry name" value="TctB"/>
    <property type="match status" value="1"/>
</dbReference>
<keyword evidence="4" id="KW-1185">Reference proteome</keyword>
<dbReference type="Proteomes" id="UP000652763">
    <property type="component" value="Unassembled WGS sequence"/>
</dbReference>
<evidence type="ECO:0000313" key="3">
    <source>
        <dbReference type="EMBL" id="MBD8042690.1"/>
    </source>
</evidence>
<sequence>MSAATRLIPNLVIAALGVAAAVIAAGYGVIGDDGRIGPGFLPALCGVLLVLFAVVNSVSSHRNRTSAEDIAERLALGSDAGDHGLPVEEPDEDGVDIYGRSQRQRDRMLWAVVGIILATVLLTPVLGFIVAFAVMLVVIAVAVERRKILPSLMVSVITLAVTYTIFVVLLQVPLPQGLLGI</sequence>
<dbReference type="InterPro" id="IPR009936">
    <property type="entry name" value="DUF1468"/>
</dbReference>
<feature type="transmembrane region" description="Helical" evidence="1">
    <location>
        <begin position="7"/>
        <end position="30"/>
    </location>
</feature>
<keyword evidence="1" id="KW-0472">Membrane</keyword>
<proteinExistence type="predicted"/>
<keyword evidence="1" id="KW-0812">Transmembrane</keyword>
<accession>A0ABR8YEN6</accession>
<evidence type="ECO:0000259" key="2">
    <source>
        <dbReference type="Pfam" id="PF07331"/>
    </source>
</evidence>
<keyword evidence="1" id="KW-1133">Transmembrane helix</keyword>
<gene>
    <name evidence="3" type="ORF">H9638_02580</name>
</gene>
<organism evidence="3 4">
    <name type="scientific">Arthrobacter pullicola</name>
    <dbReference type="NCBI Taxonomy" id="2762224"/>
    <lineage>
        <taxon>Bacteria</taxon>
        <taxon>Bacillati</taxon>
        <taxon>Actinomycetota</taxon>
        <taxon>Actinomycetes</taxon>
        <taxon>Micrococcales</taxon>
        <taxon>Micrococcaceae</taxon>
        <taxon>Arthrobacter</taxon>
    </lineage>
</organism>
<evidence type="ECO:0000313" key="4">
    <source>
        <dbReference type="Proteomes" id="UP000652763"/>
    </source>
</evidence>
<comment type="caution">
    <text evidence="3">The sequence shown here is derived from an EMBL/GenBank/DDBJ whole genome shotgun (WGS) entry which is preliminary data.</text>
</comment>
<dbReference type="RefSeq" id="WP_191745604.1">
    <property type="nucleotide sequence ID" value="NZ_JACSQC010000001.1"/>
</dbReference>
<feature type="domain" description="DUF1468" evidence="2">
    <location>
        <begin position="11"/>
        <end position="175"/>
    </location>
</feature>
<evidence type="ECO:0000256" key="1">
    <source>
        <dbReference type="SAM" id="Phobius"/>
    </source>
</evidence>
<dbReference type="EMBL" id="JACSQC010000001">
    <property type="protein sequence ID" value="MBD8042690.1"/>
    <property type="molecule type" value="Genomic_DNA"/>
</dbReference>
<reference evidence="3 4" key="1">
    <citation type="submission" date="2020-08" db="EMBL/GenBank/DDBJ databases">
        <title>A Genomic Blueprint of the Chicken Gut Microbiome.</title>
        <authorList>
            <person name="Gilroy R."/>
            <person name="Ravi A."/>
            <person name="Getino M."/>
            <person name="Pursley I."/>
            <person name="Horton D.L."/>
            <person name="Alikhan N.-F."/>
            <person name="Baker D."/>
            <person name="Gharbi K."/>
            <person name="Hall N."/>
            <person name="Watson M."/>
            <person name="Adriaenssens E.M."/>
            <person name="Foster-Nyarko E."/>
            <person name="Jarju S."/>
            <person name="Secka A."/>
            <person name="Antonio M."/>
            <person name="Oren A."/>
            <person name="Chaudhuri R."/>
            <person name="La Ragione R.M."/>
            <person name="Hildebrand F."/>
            <person name="Pallen M.J."/>
        </authorList>
    </citation>
    <scope>NUCLEOTIDE SEQUENCE [LARGE SCALE GENOMIC DNA]</scope>
    <source>
        <strain evidence="3 4">Sa2BUA2</strain>
    </source>
</reference>
<feature type="transmembrane region" description="Helical" evidence="1">
    <location>
        <begin position="36"/>
        <end position="55"/>
    </location>
</feature>